<protein>
    <recommendedName>
        <fullName evidence="4">Extracellular metalloproteinase 3</fullName>
    </recommendedName>
</protein>
<dbReference type="AlphaFoldDB" id="A0A5C6GJ41"/>
<proteinExistence type="predicted"/>
<reference evidence="3" key="1">
    <citation type="submission" date="2018-12" db="EMBL/GenBank/DDBJ databases">
        <title>The complete genome of Metarhizium rileyi, a key fungal pathogen of Lepidoptera.</title>
        <authorList>
            <person name="Binneck E."/>
            <person name="Lastra C.C.L."/>
            <person name="Sosa-Gomez D.R."/>
        </authorList>
    </citation>
    <scope>NUCLEOTIDE SEQUENCE [LARGE SCALE GENOMIC DNA]</scope>
    <source>
        <strain evidence="3">Cep018-CH2</strain>
    </source>
</reference>
<name>A0A5C6GJ41_METRR</name>
<feature type="region of interest" description="Disordered" evidence="1">
    <location>
        <begin position="1"/>
        <end position="21"/>
    </location>
</feature>
<comment type="caution">
    <text evidence="2">The sequence shown here is derived from an EMBL/GenBank/DDBJ whole genome shotgun (WGS) entry which is preliminary data.</text>
</comment>
<evidence type="ECO:0000313" key="3">
    <source>
        <dbReference type="Proteomes" id="UP000317257"/>
    </source>
</evidence>
<evidence type="ECO:0000313" key="2">
    <source>
        <dbReference type="EMBL" id="TWU76858.1"/>
    </source>
</evidence>
<dbReference type="Proteomes" id="UP000317257">
    <property type="component" value="Unassembled WGS sequence"/>
</dbReference>
<organism evidence="2 3">
    <name type="scientific">Metarhizium rileyi (strain RCEF 4871)</name>
    <name type="common">Nomuraea rileyi</name>
    <dbReference type="NCBI Taxonomy" id="1649241"/>
    <lineage>
        <taxon>Eukaryota</taxon>
        <taxon>Fungi</taxon>
        <taxon>Dikarya</taxon>
        <taxon>Ascomycota</taxon>
        <taxon>Pezizomycotina</taxon>
        <taxon>Sordariomycetes</taxon>
        <taxon>Hypocreomycetidae</taxon>
        <taxon>Hypocreales</taxon>
        <taxon>Clavicipitaceae</taxon>
        <taxon>Metarhizium</taxon>
    </lineage>
</organism>
<accession>A0A5C6GJ41</accession>
<gene>
    <name evidence="2" type="ORF">ED733_006219</name>
</gene>
<evidence type="ECO:0008006" key="4">
    <source>
        <dbReference type="Google" id="ProtNLM"/>
    </source>
</evidence>
<dbReference type="EMBL" id="SBHS01000004">
    <property type="protein sequence ID" value="TWU76858.1"/>
    <property type="molecule type" value="Genomic_DNA"/>
</dbReference>
<evidence type="ECO:0000256" key="1">
    <source>
        <dbReference type="SAM" id="MobiDB-lite"/>
    </source>
</evidence>
<sequence>MSATDALLARRRKEPPLSEGERKICRDYGGWTNFMHSMGLKPTDADDVAEAKAIIETMAHHE</sequence>